<dbReference type="InterPro" id="IPR001584">
    <property type="entry name" value="Integrase_cat-core"/>
</dbReference>
<dbReference type="InterPro" id="IPR048020">
    <property type="entry name" value="Transpos_IS3"/>
</dbReference>
<dbReference type="GO" id="GO:0003676">
    <property type="term" value="F:nucleic acid binding"/>
    <property type="evidence" value="ECO:0007669"/>
    <property type="project" value="InterPro"/>
</dbReference>
<dbReference type="GO" id="GO:0015074">
    <property type="term" value="P:DNA integration"/>
    <property type="evidence" value="ECO:0007669"/>
    <property type="project" value="InterPro"/>
</dbReference>
<dbReference type="InterPro" id="IPR036397">
    <property type="entry name" value="RNaseH_sf"/>
</dbReference>
<dbReference type="PROSITE" id="PS50994">
    <property type="entry name" value="INTEGRASE"/>
    <property type="match status" value="1"/>
</dbReference>
<dbReference type="EMBL" id="UOFN01000113">
    <property type="protein sequence ID" value="VAW79515.1"/>
    <property type="molecule type" value="Genomic_DNA"/>
</dbReference>
<protein>
    <submittedName>
        <fullName evidence="3">Mobile element protein</fullName>
    </submittedName>
</protein>
<dbReference type="NCBIfam" id="NF033516">
    <property type="entry name" value="transpos_IS3"/>
    <property type="match status" value="1"/>
</dbReference>
<name>A0A3B0YF39_9ZZZZ</name>
<dbReference type="PANTHER" id="PTHR46889">
    <property type="entry name" value="TRANSPOSASE INSF FOR INSERTION SEQUENCE IS3B-RELATED"/>
    <property type="match status" value="1"/>
</dbReference>
<dbReference type="PANTHER" id="PTHR46889:SF4">
    <property type="entry name" value="TRANSPOSASE INSO FOR INSERTION SEQUENCE ELEMENT IS911B-RELATED"/>
    <property type="match status" value="1"/>
</dbReference>
<dbReference type="InterPro" id="IPR050900">
    <property type="entry name" value="Transposase_IS3/IS150/IS904"/>
</dbReference>
<dbReference type="InterPro" id="IPR009057">
    <property type="entry name" value="Homeodomain-like_sf"/>
</dbReference>
<evidence type="ECO:0000313" key="3">
    <source>
        <dbReference type="EMBL" id="VAW79515.1"/>
    </source>
</evidence>
<accession>A0A3B0YF39</accession>
<dbReference type="InterPro" id="IPR012337">
    <property type="entry name" value="RNaseH-like_sf"/>
</dbReference>
<evidence type="ECO:0000256" key="1">
    <source>
        <dbReference type="SAM" id="MobiDB-lite"/>
    </source>
</evidence>
<evidence type="ECO:0000259" key="2">
    <source>
        <dbReference type="PROSITE" id="PS50994"/>
    </source>
</evidence>
<dbReference type="Gene3D" id="3.30.420.10">
    <property type="entry name" value="Ribonuclease H-like superfamily/Ribonuclease H"/>
    <property type="match status" value="1"/>
</dbReference>
<dbReference type="Pfam" id="PF00665">
    <property type="entry name" value="rve"/>
    <property type="match status" value="1"/>
</dbReference>
<dbReference type="AlphaFoldDB" id="A0A3B0YF39"/>
<sequence>MSNVIAHRPERLPLTRACYALGLNRSTVYAHKRRAANDEPPQRSRKQSVQPRALSDQERTIVVEILHSDTYCDQPPAEVYQRLLEQDQYLCSVSTMHRILRGQGENGERRQQRPAQHHAIPRLLASAPNDVWTWDITKLPLVRRGIYLSLYVVLDLFSRFVVAWMVSLKENSALSKQLMDEATARYDIAPGQLTLHQDRGSPMIAHGYLDFMRELDVTCSHSRPRVSNDNAFSESQFKTQKYQPDYPGRFTDISHARRWCESYFDWYNFEHHHSGLAGFTPEQVFTGRYRKVAVQKQRVLDERYERNPERFVHGQPTVPMPPEKVAINPMVNSGDDTVVDDRVNFPTLSAAGYVKKSLSSK</sequence>
<organism evidence="3">
    <name type="scientific">hydrothermal vent metagenome</name>
    <dbReference type="NCBI Taxonomy" id="652676"/>
    <lineage>
        <taxon>unclassified sequences</taxon>
        <taxon>metagenomes</taxon>
        <taxon>ecological metagenomes</taxon>
    </lineage>
</organism>
<reference evidence="3" key="1">
    <citation type="submission" date="2018-06" db="EMBL/GenBank/DDBJ databases">
        <authorList>
            <person name="Zhirakovskaya E."/>
        </authorList>
    </citation>
    <scope>NUCLEOTIDE SEQUENCE</scope>
</reference>
<feature type="domain" description="Integrase catalytic" evidence="2">
    <location>
        <begin position="124"/>
        <end position="289"/>
    </location>
</feature>
<dbReference type="SUPFAM" id="SSF53098">
    <property type="entry name" value="Ribonuclease H-like"/>
    <property type="match status" value="1"/>
</dbReference>
<proteinExistence type="predicted"/>
<gene>
    <name evidence="3" type="ORF">MNBD_GAMMA15-1218</name>
</gene>
<feature type="region of interest" description="Disordered" evidence="1">
    <location>
        <begin position="33"/>
        <end position="55"/>
    </location>
</feature>
<dbReference type="SUPFAM" id="SSF46689">
    <property type="entry name" value="Homeodomain-like"/>
    <property type="match status" value="1"/>
</dbReference>